<dbReference type="InterPro" id="IPR011712">
    <property type="entry name" value="Sig_transdc_His_kin_sub3_dim/P"/>
</dbReference>
<dbReference type="Gene3D" id="1.25.40.10">
    <property type="entry name" value="Tetratricopeptide repeat domain"/>
    <property type="match status" value="2"/>
</dbReference>
<evidence type="ECO:0000313" key="12">
    <source>
        <dbReference type="EMBL" id="GGC36054.1"/>
    </source>
</evidence>
<dbReference type="InterPro" id="IPR050482">
    <property type="entry name" value="Sensor_HK_TwoCompSys"/>
</dbReference>
<keyword evidence="13" id="KW-1185">Reference proteome</keyword>
<dbReference type="InterPro" id="IPR005467">
    <property type="entry name" value="His_kinase_dom"/>
</dbReference>
<evidence type="ECO:0000256" key="2">
    <source>
        <dbReference type="ARBA" id="ARBA00012438"/>
    </source>
</evidence>
<dbReference type="CDD" id="cd16917">
    <property type="entry name" value="HATPase_UhpB-NarQ-NarX-like"/>
    <property type="match status" value="1"/>
</dbReference>
<name>A0ABQ1MB03_9SPHI</name>
<sequence length="652" mass="74738">MAFYVGNSQDIVSENITERIGQMRLLPLDTAQVNQMRRLGFSLMEKDKNLSRRLLEEALDKSLKVKEPESIIDCYRLLGIWYANYGDNGRAMLHYQLSYKVAEKNKKLNLMAGVLYNMGNVQYWRSRYDSCIYYYQQAQRLYETPGFIKNAGITQNQYDRRTSELYQNIATVFGTLSNFRKAHEYMDKAIAIAQKYDSRAARENLAFFQQEKAGLYDDSGETEKALRLRLSYLPGIESAQFDRPLENAYVNIATEYLELKKTDSAVFYADKHAALAQKLNEPEYTASADFLQAKIAYQNKNYRKAEIYIEKAKSYYENVEDLFGKNKFYGLIKDIAFANGHYRDAFLYAQKYDETKDSLQTGKQAIEFMEREMRYETEKKETQIKLQEAEIKQKKLFNYIFTGCTLGLILILVLLYRNHRHRQKIQKAKIEELELGKQLAATEAILKGEEQERSRLAKDLHDGLGGMLSGIKLQLGAMKGNLILTEENGALFNNALNKLDQSISEMRRVAHNMMPEALIQLGLEQALQDYCSSISASGTFTVNTEFYGLGQRLSAATEVTVYRIIQELVNNAVKHSSAKSILVQVLRRDQWLSITVEDNGRGFDVAHWQEKPTAGLQNIESRVHYLGGNMDIKSAPGKGTSVYIECKIEHNG</sequence>
<keyword evidence="3" id="KW-0597">Phosphoprotein</keyword>
<keyword evidence="10" id="KW-0812">Transmembrane</keyword>
<keyword evidence="10" id="KW-1133">Transmembrane helix</keyword>
<keyword evidence="6" id="KW-0418">Kinase</keyword>
<feature type="domain" description="Histidine kinase" evidence="11">
    <location>
        <begin position="455"/>
        <end position="650"/>
    </location>
</feature>
<dbReference type="SMART" id="SM00387">
    <property type="entry name" value="HATPase_c"/>
    <property type="match status" value="1"/>
</dbReference>
<evidence type="ECO:0000313" key="13">
    <source>
        <dbReference type="Proteomes" id="UP000597338"/>
    </source>
</evidence>
<comment type="caution">
    <text evidence="12">The sequence shown here is derived from an EMBL/GenBank/DDBJ whole genome shotgun (WGS) entry which is preliminary data.</text>
</comment>
<dbReference type="InterPro" id="IPR019734">
    <property type="entry name" value="TPR_rpt"/>
</dbReference>
<evidence type="ECO:0000256" key="7">
    <source>
        <dbReference type="ARBA" id="ARBA00022840"/>
    </source>
</evidence>
<dbReference type="PANTHER" id="PTHR24421">
    <property type="entry name" value="NITRATE/NITRITE SENSOR PROTEIN NARX-RELATED"/>
    <property type="match status" value="1"/>
</dbReference>
<keyword evidence="7" id="KW-0067">ATP-binding</keyword>
<dbReference type="InterPro" id="IPR003594">
    <property type="entry name" value="HATPase_dom"/>
</dbReference>
<gene>
    <name evidence="12" type="ORF">GCM10011386_30210</name>
</gene>
<dbReference type="Pfam" id="PF02518">
    <property type="entry name" value="HATPase_c"/>
    <property type="match status" value="1"/>
</dbReference>
<reference evidence="13" key="1">
    <citation type="journal article" date="2019" name="Int. J. Syst. Evol. Microbiol.">
        <title>The Global Catalogue of Microorganisms (GCM) 10K type strain sequencing project: providing services to taxonomists for standard genome sequencing and annotation.</title>
        <authorList>
            <consortium name="The Broad Institute Genomics Platform"/>
            <consortium name="The Broad Institute Genome Sequencing Center for Infectious Disease"/>
            <person name="Wu L."/>
            <person name="Ma J."/>
        </authorList>
    </citation>
    <scope>NUCLEOTIDE SEQUENCE [LARGE SCALE GENOMIC DNA]</scope>
    <source>
        <strain evidence="13">CGMCC 1.15342</strain>
    </source>
</reference>
<feature type="transmembrane region" description="Helical" evidence="10">
    <location>
        <begin position="396"/>
        <end position="416"/>
    </location>
</feature>
<organism evidence="12 13">
    <name type="scientific">Parapedobacter defluvii</name>
    <dbReference type="NCBI Taxonomy" id="2045106"/>
    <lineage>
        <taxon>Bacteria</taxon>
        <taxon>Pseudomonadati</taxon>
        <taxon>Bacteroidota</taxon>
        <taxon>Sphingobacteriia</taxon>
        <taxon>Sphingobacteriales</taxon>
        <taxon>Sphingobacteriaceae</taxon>
        <taxon>Parapedobacter</taxon>
    </lineage>
</organism>
<dbReference type="EMBL" id="BMIK01000011">
    <property type="protein sequence ID" value="GGC36054.1"/>
    <property type="molecule type" value="Genomic_DNA"/>
</dbReference>
<dbReference type="EC" id="2.7.13.3" evidence="2"/>
<keyword evidence="9" id="KW-0175">Coiled coil</keyword>
<keyword evidence="5" id="KW-0547">Nucleotide-binding</keyword>
<evidence type="ECO:0000256" key="1">
    <source>
        <dbReference type="ARBA" id="ARBA00000085"/>
    </source>
</evidence>
<accession>A0ABQ1MB03</accession>
<evidence type="ECO:0000259" key="11">
    <source>
        <dbReference type="PROSITE" id="PS50109"/>
    </source>
</evidence>
<dbReference type="Pfam" id="PF07730">
    <property type="entry name" value="HisKA_3"/>
    <property type="match status" value="1"/>
</dbReference>
<dbReference type="PROSITE" id="PS50109">
    <property type="entry name" value="HIS_KIN"/>
    <property type="match status" value="1"/>
</dbReference>
<proteinExistence type="predicted"/>
<keyword evidence="8" id="KW-0902">Two-component regulatory system</keyword>
<dbReference type="SMART" id="SM00028">
    <property type="entry name" value="TPR"/>
    <property type="match status" value="5"/>
</dbReference>
<evidence type="ECO:0000256" key="9">
    <source>
        <dbReference type="SAM" id="Coils"/>
    </source>
</evidence>
<protein>
    <recommendedName>
        <fullName evidence="2">histidine kinase</fullName>
        <ecNumber evidence="2">2.7.13.3</ecNumber>
    </recommendedName>
</protein>
<feature type="coiled-coil region" evidence="9">
    <location>
        <begin position="352"/>
        <end position="392"/>
    </location>
</feature>
<evidence type="ECO:0000256" key="6">
    <source>
        <dbReference type="ARBA" id="ARBA00022777"/>
    </source>
</evidence>
<evidence type="ECO:0000256" key="3">
    <source>
        <dbReference type="ARBA" id="ARBA00022553"/>
    </source>
</evidence>
<dbReference type="Gene3D" id="1.20.5.1930">
    <property type="match status" value="1"/>
</dbReference>
<evidence type="ECO:0000256" key="8">
    <source>
        <dbReference type="ARBA" id="ARBA00023012"/>
    </source>
</evidence>
<dbReference type="Proteomes" id="UP000597338">
    <property type="component" value="Unassembled WGS sequence"/>
</dbReference>
<evidence type="ECO:0000256" key="10">
    <source>
        <dbReference type="SAM" id="Phobius"/>
    </source>
</evidence>
<comment type="catalytic activity">
    <reaction evidence="1">
        <text>ATP + protein L-histidine = ADP + protein N-phospho-L-histidine.</text>
        <dbReference type="EC" id="2.7.13.3"/>
    </reaction>
</comment>
<dbReference type="SUPFAM" id="SSF48452">
    <property type="entry name" value="TPR-like"/>
    <property type="match status" value="2"/>
</dbReference>
<dbReference type="PANTHER" id="PTHR24421:SF10">
    <property type="entry name" value="NITRATE_NITRITE SENSOR PROTEIN NARQ"/>
    <property type="match status" value="1"/>
</dbReference>
<keyword evidence="10" id="KW-0472">Membrane</keyword>
<dbReference type="InterPro" id="IPR036890">
    <property type="entry name" value="HATPase_C_sf"/>
</dbReference>
<keyword evidence="4" id="KW-0808">Transferase</keyword>
<evidence type="ECO:0000256" key="5">
    <source>
        <dbReference type="ARBA" id="ARBA00022741"/>
    </source>
</evidence>
<dbReference type="InterPro" id="IPR011990">
    <property type="entry name" value="TPR-like_helical_dom_sf"/>
</dbReference>
<evidence type="ECO:0000256" key="4">
    <source>
        <dbReference type="ARBA" id="ARBA00022679"/>
    </source>
</evidence>
<dbReference type="SUPFAM" id="SSF55874">
    <property type="entry name" value="ATPase domain of HSP90 chaperone/DNA topoisomerase II/histidine kinase"/>
    <property type="match status" value="1"/>
</dbReference>
<dbReference type="Gene3D" id="3.30.565.10">
    <property type="entry name" value="Histidine kinase-like ATPase, C-terminal domain"/>
    <property type="match status" value="1"/>
</dbReference>